<evidence type="ECO:0000313" key="2">
    <source>
        <dbReference type="EMBL" id="ACQ67997.1"/>
    </source>
</evidence>
<dbReference type="HOGENOM" id="CLU_3270951_0_0_6"/>
<evidence type="ECO:0000313" key="3">
    <source>
        <dbReference type="Proteomes" id="UP000002334"/>
    </source>
</evidence>
<dbReference type="EMBL" id="CP001277">
    <property type="protein sequence ID" value="ACQ67997.1"/>
    <property type="molecule type" value="Genomic_DNA"/>
</dbReference>
<keyword evidence="3" id="KW-1185">Reference proteome</keyword>
<dbReference type="AlphaFoldDB" id="C4K604"/>
<dbReference type="Proteomes" id="UP000002334">
    <property type="component" value="Chromosome"/>
</dbReference>
<sequence length="41" mass="4571">MVFTSQEPRVAAGGASKNGTFWDNTPILHRVFILVILAFCY</sequence>
<accession>C4K604</accession>
<dbReference type="STRING" id="572265.HDEF_1356"/>
<proteinExistence type="predicted"/>
<gene>
    <name evidence="2" type="ordered locus">HDEF_1356</name>
</gene>
<feature type="region of interest" description="Disordered" evidence="1">
    <location>
        <begin position="1"/>
        <end position="22"/>
    </location>
</feature>
<dbReference type="KEGG" id="hde:HDEF_1356"/>
<name>C4K604_HAMD5</name>
<protein>
    <submittedName>
        <fullName evidence="2">Uncharacterized protein</fullName>
    </submittedName>
</protein>
<evidence type="ECO:0000256" key="1">
    <source>
        <dbReference type="SAM" id="MobiDB-lite"/>
    </source>
</evidence>
<reference evidence="2 3" key="1">
    <citation type="journal article" date="2009" name="Proc. Natl. Acad. Sci. U.S.A.">
        <title>Hamiltonella defensa, genome evolution of protective bacterial endosymbiont from pathogenic ancestors.</title>
        <authorList>
            <person name="Degnan P.H."/>
            <person name="Yu Y."/>
            <person name="Sisneros N."/>
            <person name="Wing R.A."/>
            <person name="Moran N.A."/>
        </authorList>
    </citation>
    <scope>NUCLEOTIDE SEQUENCE [LARGE SCALE GENOMIC DNA]</scope>
    <source>
        <strain evidence="3">5AT</strain>
    </source>
</reference>
<organism evidence="2 3">
    <name type="scientific">Hamiltonella defensa subsp. Acyrthosiphon pisum (strain 5AT)</name>
    <dbReference type="NCBI Taxonomy" id="572265"/>
    <lineage>
        <taxon>Bacteria</taxon>
        <taxon>Pseudomonadati</taxon>
        <taxon>Pseudomonadota</taxon>
        <taxon>Gammaproteobacteria</taxon>
        <taxon>Enterobacterales</taxon>
        <taxon>Enterobacteriaceae</taxon>
        <taxon>aphid secondary symbionts</taxon>
        <taxon>Candidatus Williamhamiltonella</taxon>
    </lineage>
</organism>